<reference evidence="2" key="1">
    <citation type="submission" date="2023-10" db="EMBL/GenBank/DDBJ databases">
        <title>Genome assembly of Pristionchus species.</title>
        <authorList>
            <person name="Yoshida K."/>
            <person name="Sommer R.J."/>
        </authorList>
    </citation>
    <scope>NUCLEOTIDE SEQUENCE</scope>
    <source>
        <strain evidence="2">RS5133</strain>
    </source>
</reference>
<keyword evidence="4" id="KW-1185">Reference proteome</keyword>
<feature type="compositionally biased region" description="Low complexity" evidence="1">
    <location>
        <begin position="157"/>
        <end position="174"/>
    </location>
</feature>
<accession>A0AAV5W8S6</accession>
<organism evidence="2 4">
    <name type="scientific">Pristionchus fissidentatus</name>
    <dbReference type="NCBI Taxonomy" id="1538716"/>
    <lineage>
        <taxon>Eukaryota</taxon>
        <taxon>Metazoa</taxon>
        <taxon>Ecdysozoa</taxon>
        <taxon>Nematoda</taxon>
        <taxon>Chromadorea</taxon>
        <taxon>Rhabditida</taxon>
        <taxon>Rhabditina</taxon>
        <taxon>Diplogasteromorpha</taxon>
        <taxon>Diplogasteroidea</taxon>
        <taxon>Neodiplogasteridae</taxon>
        <taxon>Pristionchus</taxon>
    </lineage>
</organism>
<comment type="caution">
    <text evidence="2">The sequence shown here is derived from an EMBL/GenBank/DDBJ whole genome shotgun (WGS) entry which is preliminary data.</text>
</comment>
<name>A0AAV5W8S6_9BILA</name>
<proteinExistence type="predicted"/>
<evidence type="ECO:0000313" key="2">
    <source>
        <dbReference type="EMBL" id="GMT26472.1"/>
    </source>
</evidence>
<feature type="region of interest" description="Disordered" evidence="1">
    <location>
        <begin position="94"/>
        <end position="119"/>
    </location>
</feature>
<sequence length="233" mass="26019">LFAPVFSRVSRSFSRYFSSKSPVNRYNDAQRHARRPCHQVWIRPRGPGQDSRQVRPGARCAAPLVGQPSHRLPDRALRRRCVPLPGAARRIHPLQAGERPRAGRGQARQHVDDGVQADGEHLLLPRLRRATHYEERTVPDCGSLRGAGPERDRDVPGRAGPQGRQVRQVRTRTQGGAGSGPQLDGRTAQCRPGHHRTPDGIQQGRQRLGHQHGQHSSHVSARERPPIDQSINR</sequence>
<feature type="region of interest" description="Disordered" evidence="1">
    <location>
        <begin position="134"/>
        <end position="233"/>
    </location>
</feature>
<evidence type="ECO:0000256" key="1">
    <source>
        <dbReference type="SAM" id="MobiDB-lite"/>
    </source>
</evidence>
<dbReference type="AlphaFoldDB" id="A0AAV5W8S6"/>
<protein>
    <submittedName>
        <fullName evidence="2">Uncharacterized protein</fullName>
    </submittedName>
</protein>
<evidence type="ECO:0000313" key="4">
    <source>
        <dbReference type="Proteomes" id="UP001432322"/>
    </source>
</evidence>
<evidence type="ECO:0000313" key="3">
    <source>
        <dbReference type="EMBL" id="GMT37096.1"/>
    </source>
</evidence>
<dbReference type="EMBL" id="BTSY01000005">
    <property type="protein sequence ID" value="GMT26472.1"/>
    <property type="molecule type" value="Genomic_DNA"/>
</dbReference>
<dbReference type="Proteomes" id="UP001432322">
    <property type="component" value="Unassembled WGS sequence"/>
</dbReference>
<feature type="compositionally biased region" description="Basic and acidic residues" evidence="1">
    <location>
        <begin position="109"/>
        <end position="119"/>
    </location>
</feature>
<dbReference type="EMBL" id="BTSY01000039">
    <property type="protein sequence ID" value="GMT37096.1"/>
    <property type="molecule type" value="Genomic_DNA"/>
</dbReference>
<feature type="non-terminal residue" evidence="2">
    <location>
        <position position="1"/>
    </location>
</feature>
<gene>
    <name evidence="2" type="ORF">PFISCL1PPCAC_17769</name>
    <name evidence="3" type="ORF">PFISCL1PPCAC_28393</name>
</gene>